<evidence type="ECO:0000313" key="12">
    <source>
        <dbReference type="EMBL" id="MCC9642577.1"/>
    </source>
</evidence>
<evidence type="ECO:0000256" key="6">
    <source>
        <dbReference type="ARBA" id="ARBA00022777"/>
    </source>
</evidence>
<keyword evidence="9" id="KW-1133">Transmembrane helix</keyword>
<dbReference type="InterPro" id="IPR050482">
    <property type="entry name" value="Sensor_HK_TwoCompSys"/>
</dbReference>
<keyword evidence="5" id="KW-0547">Nucleotide-binding</keyword>
<comment type="catalytic activity">
    <reaction evidence="1">
        <text>ATP + protein L-histidine = ADP + protein N-phospho-L-histidine.</text>
        <dbReference type="EC" id="2.7.13.3"/>
    </reaction>
</comment>
<dbReference type="Gene3D" id="3.30.565.10">
    <property type="entry name" value="Histidine kinase-like ATPase, C-terminal domain"/>
    <property type="match status" value="1"/>
</dbReference>
<dbReference type="RefSeq" id="WP_230273415.1">
    <property type="nucleotide sequence ID" value="NZ_JAJKFW010000022.1"/>
</dbReference>
<keyword evidence="9" id="KW-0472">Membrane</keyword>
<accession>A0ABS8NI24</accession>
<dbReference type="InterPro" id="IPR036890">
    <property type="entry name" value="HATPase_C_sf"/>
</dbReference>
<dbReference type="CDD" id="cd16917">
    <property type="entry name" value="HATPase_UhpB-NarQ-NarX-like"/>
    <property type="match status" value="1"/>
</dbReference>
<keyword evidence="7" id="KW-0067">ATP-binding</keyword>
<evidence type="ECO:0000256" key="5">
    <source>
        <dbReference type="ARBA" id="ARBA00022741"/>
    </source>
</evidence>
<feature type="transmembrane region" description="Helical" evidence="9">
    <location>
        <begin position="445"/>
        <end position="466"/>
    </location>
</feature>
<keyword evidence="8" id="KW-0902">Two-component regulatory system</keyword>
<dbReference type="InterPro" id="IPR003594">
    <property type="entry name" value="HATPase_dom"/>
</dbReference>
<evidence type="ECO:0000256" key="8">
    <source>
        <dbReference type="ARBA" id="ARBA00023012"/>
    </source>
</evidence>
<dbReference type="PANTHER" id="PTHR24421:SF10">
    <property type="entry name" value="NITRATE_NITRITE SENSOR PROTEIN NARQ"/>
    <property type="match status" value="1"/>
</dbReference>
<protein>
    <recommendedName>
        <fullName evidence="2">histidine kinase</fullName>
        <ecNumber evidence="2">2.7.13.3</ecNumber>
    </recommendedName>
</protein>
<dbReference type="PANTHER" id="PTHR24421">
    <property type="entry name" value="NITRATE/NITRITE SENSOR PROTEIN NARX-RELATED"/>
    <property type="match status" value="1"/>
</dbReference>
<evidence type="ECO:0000256" key="1">
    <source>
        <dbReference type="ARBA" id="ARBA00000085"/>
    </source>
</evidence>
<evidence type="ECO:0000259" key="10">
    <source>
        <dbReference type="Pfam" id="PF02518"/>
    </source>
</evidence>
<evidence type="ECO:0000256" key="7">
    <source>
        <dbReference type="ARBA" id="ARBA00022840"/>
    </source>
</evidence>
<proteinExistence type="predicted"/>
<keyword evidence="9" id="KW-0812">Transmembrane</keyword>
<dbReference type="GO" id="GO:0016301">
    <property type="term" value="F:kinase activity"/>
    <property type="evidence" value="ECO:0007669"/>
    <property type="project" value="UniProtKB-KW"/>
</dbReference>
<dbReference type="InterPro" id="IPR008979">
    <property type="entry name" value="Galactose-bd-like_sf"/>
</dbReference>
<evidence type="ECO:0000313" key="13">
    <source>
        <dbReference type="Proteomes" id="UP001430306"/>
    </source>
</evidence>
<keyword evidence="6 12" id="KW-0418">Kinase</keyword>
<evidence type="ECO:0000256" key="4">
    <source>
        <dbReference type="ARBA" id="ARBA00022679"/>
    </source>
</evidence>
<evidence type="ECO:0000256" key="2">
    <source>
        <dbReference type="ARBA" id="ARBA00012438"/>
    </source>
</evidence>
<gene>
    <name evidence="12" type="ORF">LOC71_09850</name>
</gene>
<dbReference type="EMBL" id="JAJKFW010000022">
    <property type="protein sequence ID" value="MCC9642577.1"/>
    <property type="molecule type" value="Genomic_DNA"/>
</dbReference>
<name>A0ABS8NI24_9BACT</name>
<sequence length="675" mass="76260">MITHSASLRSSLNVEATWLATMRRVVVVIGYLAIATATNDANADGWSLFSGQLRRAETQLLSETQELDSMGRVILRNTTPQVGAQSQMKPTPPPQPLWLQIDLGEVQSFDRIVIVPTIIGTASELLKPYAFPKRFRIDASNSKEFDTFQLIYESDRHWLETDSPLPVVIQTPNVNARFLRLTVTELANVTGRWTFSLSEIMVLDGNRNLALQAKPEMIDTINLAPVWDERYLVDGLTPLGPPIIPPSTVDQLPEFDGVFFQTTDGDAETWFEIDFGQARSFDELRLFPVHARQGADYPGYAFPSEFRIELYSGEGDDPRVIFQTTEPFPNPGSNPVFLSTGDVEARRIRFVCEQASLKSINKMGLSEFQVLDNGRNIALNQTLSGQHWRDDRPLELLIDNDSSYGKILTLTEWADRWERLRHLRRAIRSSEDKISSLTTTAKQRAAIWTGAATLLIGIAVLGSVWLNRIRSQRHHAEFRMQLAQDLHDEIGSNLAAIARIGEVGEAIDPNAETQEDWRSVRELASECTESIRETLWLLGGPDRMPDAFAEQLRCIAQRMLPGMRVEWIIDPEFDTYHPNEHVKREWVMAFKAILANVAQCSRATEVNVTARPEGRGWKFSIEDNGQGFDATRWRERMPRRGMGLDGMSKRIQQLGGSVEVESKPNHGSRVTIHIR</sequence>
<evidence type="ECO:0000259" key="11">
    <source>
        <dbReference type="Pfam" id="PF07730"/>
    </source>
</evidence>
<dbReference type="InterPro" id="IPR011712">
    <property type="entry name" value="Sig_transdc_His_kin_sub3_dim/P"/>
</dbReference>
<feature type="domain" description="Histidine kinase/HSP90-like ATPase" evidence="10">
    <location>
        <begin position="589"/>
        <end position="674"/>
    </location>
</feature>
<dbReference type="SUPFAM" id="SSF49785">
    <property type="entry name" value="Galactose-binding domain-like"/>
    <property type="match status" value="1"/>
</dbReference>
<keyword evidence="13" id="KW-1185">Reference proteome</keyword>
<comment type="caution">
    <text evidence="12">The sequence shown here is derived from an EMBL/GenBank/DDBJ whole genome shotgun (WGS) entry which is preliminary data.</text>
</comment>
<keyword evidence="3" id="KW-0597">Phosphoprotein</keyword>
<evidence type="ECO:0000256" key="9">
    <source>
        <dbReference type="SAM" id="Phobius"/>
    </source>
</evidence>
<dbReference type="Pfam" id="PF02518">
    <property type="entry name" value="HATPase_c"/>
    <property type="match status" value="1"/>
</dbReference>
<dbReference type="Proteomes" id="UP001430306">
    <property type="component" value="Unassembled WGS sequence"/>
</dbReference>
<reference evidence="12" key="1">
    <citation type="submission" date="2021-11" db="EMBL/GenBank/DDBJ databases">
        <title>Genome sequence.</title>
        <authorList>
            <person name="Sun Q."/>
        </authorList>
    </citation>
    <scope>NUCLEOTIDE SEQUENCE</scope>
    <source>
        <strain evidence="12">JC740</strain>
    </source>
</reference>
<dbReference type="SUPFAM" id="SSF55874">
    <property type="entry name" value="ATPase domain of HSP90 chaperone/DNA topoisomerase II/histidine kinase"/>
    <property type="match status" value="1"/>
</dbReference>
<dbReference type="Pfam" id="PF07730">
    <property type="entry name" value="HisKA_3"/>
    <property type="match status" value="1"/>
</dbReference>
<evidence type="ECO:0000256" key="3">
    <source>
        <dbReference type="ARBA" id="ARBA00022553"/>
    </source>
</evidence>
<feature type="domain" description="Signal transduction histidine kinase subgroup 3 dimerisation and phosphoacceptor" evidence="11">
    <location>
        <begin position="479"/>
        <end position="539"/>
    </location>
</feature>
<organism evidence="12 13">
    <name type="scientific">Rhodopirellula halodulae</name>
    <dbReference type="NCBI Taxonomy" id="2894198"/>
    <lineage>
        <taxon>Bacteria</taxon>
        <taxon>Pseudomonadati</taxon>
        <taxon>Planctomycetota</taxon>
        <taxon>Planctomycetia</taxon>
        <taxon>Pirellulales</taxon>
        <taxon>Pirellulaceae</taxon>
        <taxon>Rhodopirellula</taxon>
    </lineage>
</organism>
<keyword evidence="4" id="KW-0808">Transferase</keyword>
<dbReference type="EC" id="2.7.13.3" evidence="2"/>
<dbReference type="Gene3D" id="2.60.120.260">
    <property type="entry name" value="Galactose-binding domain-like"/>
    <property type="match status" value="2"/>
</dbReference>